<proteinExistence type="predicted"/>
<organism evidence="1">
    <name type="scientific">Rhizophora mucronata</name>
    <name type="common">Asiatic mangrove</name>
    <dbReference type="NCBI Taxonomy" id="61149"/>
    <lineage>
        <taxon>Eukaryota</taxon>
        <taxon>Viridiplantae</taxon>
        <taxon>Streptophyta</taxon>
        <taxon>Embryophyta</taxon>
        <taxon>Tracheophyta</taxon>
        <taxon>Spermatophyta</taxon>
        <taxon>Magnoliopsida</taxon>
        <taxon>eudicotyledons</taxon>
        <taxon>Gunneridae</taxon>
        <taxon>Pentapetalae</taxon>
        <taxon>rosids</taxon>
        <taxon>fabids</taxon>
        <taxon>Malpighiales</taxon>
        <taxon>Rhizophoraceae</taxon>
        <taxon>Rhizophora</taxon>
    </lineage>
</organism>
<reference evidence="1" key="1">
    <citation type="submission" date="2018-02" db="EMBL/GenBank/DDBJ databases">
        <title>Rhizophora mucronata_Transcriptome.</title>
        <authorList>
            <person name="Meera S.P."/>
            <person name="Sreeshan A."/>
            <person name="Augustine A."/>
        </authorList>
    </citation>
    <scope>NUCLEOTIDE SEQUENCE</scope>
    <source>
        <tissue evidence="1">Leaf</tissue>
    </source>
</reference>
<dbReference type="AlphaFoldDB" id="A0A2P2QSL7"/>
<protein>
    <submittedName>
        <fullName evidence="1">Uncharacterized protein</fullName>
    </submittedName>
</protein>
<name>A0A2P2QSL7_RHIMU</name>
<sequence>MSWCQHNQHFAMWSICGRHGNFVLHHILVICELEHFGYLN</sequence>
<dbReference type="EMBL" id="GGEC01089417">
    <property type="protein sequence ID" value="MBX69901.1"/>
    <property type="molecule type" value="Transcribed_RNA"/>
</dbReference>
<evidence type="ECO:0000313" key="1">
    <source>
        <dbReference type="EMBL" id="MBX69901.1"/>
    </source>
</evidence>
<accession>A0A2P2QSL7</accession>